<feature type="domain" description="Gene product 88" evidence="1">
    <location>
        <begin position="51"/>
        <end position="223"/>
    </location>
</feature>
<evidence type="ECO:0000313" key="2">
    <source>
        <dbReference type="EMBL" id="DAD55793.1"/>
    </source>
</evidence>
<dbReference type="InterPro" id="IPR020290">
    <property type="entry name" value="Gp88"/>
</dbReference>
<dbReference type="EMBL" id="BK029940">
    <property type="protein sequence ID" value="DAD55793.1"/>
    <property type="molecule type" value="Genomic_DNA"/>
</dbReference>
<name>A0A8D9PEM0_9VIRU</name>
<reference evidence="2" key="1">
    <citation type="journal article" date="2021" name="Proc. Natl. Acad. Sci. U.S.A.">
        <title>A Catalog of Tens of Thousands of Viruses from Human Metagenomes Reveals Hidden Associations with Chronic Diseases.</title>
        <authorList>
            <person name="Tisza M.J."/>
            <person name="Buck C.B."/>
        </authorList>
    </citation>
    <scope>NUCLEOTIDE SEQUENCE</scope>
    <source>
        <strain evidence="2">CtOZu12</strain>
    </source>
</reference>
<protein>
    <recommendedName>
        <fullName evidence="1">Gene product 88 domain-containing protein</fullName>
    </recommendedName>
</protein>
<accession>A0A8D9PEM0</accession>
<sequence>MAKSVNNKKEFTMSREEYIQHLSMRTNEIHMTTKNSKTGMGVIDLAVPTCCCREDAPCKKGGCYCMKGTQTLTIVQASYLRNLRIYNSDHEDFWNQVDFKLKHSGLSMCRFFDCGDIPDYDFFDGMVNIALKNPKIKFMAFTKKYFIVNEWLSENEKLPKNLNVIFSAWDKDWVVPNPYNLPVAYVDFKDKSKNPEFPKNYSTCPNQHDKTVTCTVCQKCWNKKVKTVVFKQH</sequence>
<organism evidence="2">
    <name type="scientific">Bacteriophage sp</name>
    <dbReference type="NCBI Taxonomy" id="38018"/>
    <lineage>
        <taxon>Viruses</taxon>
    </lineage>
</organism>
<dbReference type="Pfam" id="PF17338">
    <property type="entry name" value="GP88"/>
    <property type="match status" value="1"/>
</dbReference>
<proteinExistence type="predicted"/>
<evidence type="ECO:0000259" key="1">
    <source>
        <dbReference type="Pfam" id="PF17338"/>
    </source>
</evidence>